<dbReference type="Gramene" id="Psat03G0359700-T1">
    <property type="protein sequence ID" value="KAI5428651.1"/>
    <property type="gene ID" value="KIW84_033597"/>
</dbReference>
<comment type="caution">
    <text evidence="2">The sequence shown here is derived from an EMBL/GenBank/DDBJ whole genome shotgun (WGS) entry which is preliminary data.</text>
</comment>
<sequence length="386" mass="43110">LDPKTLTPRKLTPITGYLHFHSPSLYLLYPVTYKSFIIHHHPYYKTHTFNSTSSTSLLTPTHPLSTSSSMAGTEDEVEKASRSNDWEVVSLTASTYAAAPGPVVVELKDDDKEDAYEPNETETSNALFMSGHFAFPPSRHENLPLEPDYGEIQNESGDKDNASEETREEVTRPSGKEEENLTLAGLDVSKEFEGMQYYDEKIHELSVHGKQFEEGATLPDFGLTVKEESMYHPAKYTSFPSETDIGTVRAYGESIVESETTESAEQETNMSPDDLSLSKNSSQDDKQNPSDLPCGAWWKRRAASIYAHAKEANTFWSVFIAATVMGLVMLGQRWQREKALHLKWQISITDEAKSRALSPMIRLKDVIVGGGHRRGSFIRESSSAEG</sequence>
<dbReference type="InterPro" id="IPR040304">
    <property type="entry name" value="ATG8-IP-1/2"/>
</dbReference>
<keyword evidence="3" id="KW-1185">Reference proteome</keyword>
<feature type="region of interest" description="Disordered" evidence="1">
    <location>
        <begin position="55"/>
        <end position="83"/>
    </location>
</feature>
<gene>
    <name evidence="2" type="ORF">KIW84_033597</name>
</gene>
<evidence type="ECO:0000313" key="2">
    <source>
        <dbReference type="EMBL" id="KAI5428651.1"/>
    </source>
</evidence>
<proteinExistence type="predicted"/>
<feature type="non-terminal residue" evidence="2">
    <location>
        <position position="1"/>
    </location>
</feature>
<dbReference type="EMBL" id="JAMSHJ010000003">
    <property type="protein sequence ID" value="KAI5428651.1"/>
    <property type="molecule type" value="Genomic_DNA"/>
</dbReference>
<dbReference type="PANTHER" id="PTHR34797:SF1">
    <property type="entry name" value="ATG8-INTERACTING PROTEIN 2"/>
    <property type="match status" value="1"/>
</dbReference>
<dbReference type="AlphaFoldDB" id="A0A9D4XWB6"/>
<evidence type="ECO:0000256" key="1">
    <source>
        <dbReference type="SAM" id="MobiDB-lite"/>
    </source>
</evidence>
<organism evidence="2 3">
    <name type="scientific">Pisum sativum</name>
    <name type="common">Garden pea</name>
    <name type="synonym">Lathyrus oleraceus</name>
    <dbReference type="NCBI Taxonomy" id="3888"/>
    <lineage>
        <taxon>Eukaryota</taxon>
        <taxon>Viridiplantae</taxon>
        <taxon>Streptophyta</taxon>
        <taxon>Embryophyta</taxon>
        <taxon>Tracheophyta</taxon>
        <taxon>Spermatophyta</taxon>
        <taxon>Magnoliopsida</taxon>
        <taxon>eudicotyledons</taxon>
        <taxon>Gunneridae</taxon>
        <taxon>Pentapetalae</taxon>
        <taxon>rosids</taxon>
        <taxon>fabids</taxon>
        <taxon>Fabales</taxon>
        <taxon>Fabaceae</taxon>
        <taxon>Papilionoideae</taxon>
        <taxon>50 kb inversion clade</taxon>
        <taxon>NPAAA clade</taxon>
        <taxon>Hologalegina</taxon>
        <taxon>IRL clade</taxon>
        <taxon>Fabeae</taxon>
        <taxon>Lathyrus</taxon>
    </lineage>
</organism>
<evidence type="ECO:0000313" key="3">
    <source>
        <dbReference type="Proteomes" id="UP001058974"/>
    </source>
</evidence>
<protein>
    <recommendedName>
        <fullName evidence="4">ATG8-interacting protein 1</fullName>
    </recommendedName>
</protein>
<feature type="compositionally biased region" description="Low complexity" evidence="1">
    <location>
        <begin position="55"/>
        <end position="69"/>
    </location>
</feature>
<reference evidence="2 3" key="1">
    <citation type="journal article" date="2022" name="Nat. Genet.">
        <title>Improved pea reference genome and pan-genome highlight genomic features and evolutionary characteristics.</title>
        <authorList>
            <person name="Yang T."/>
            <person name="Liu R."/>
            <person name="Luo Y."/>
            <person name="Hu S."/>
            <person name="Wang D."/>
            <person name="Wang C."/>
            <person name="Pandey M.K."/>
            <person name="Ge S."/>
            <person name="Xu Q."/>
            <person name="Li N."/>
            <person name="Li G."/>
            <person name="Huang Y."/>
            <person name="Saxena R.K."/>
            <person name="Ji Y."/>
            <person name="Li M."/>
            <person name="Yan X."/>
            <person name="He Y."/>
            <person name="Liu Y."/>
            <person name="Wang X."/>
            <person name="Xiang C."/>
            <person name="Varshney R.K."/>
            <person name="Ding H."/>
            <person name="Gao S."/>
            <person name="Zong X."/>
        </authorList>
    </citation>
    <scope>NUCLEOTIDE SEQUENCE [LARGE SCALE GENOMIC DNA]</scope>
    <source>
        <strain evidence="2 3">cv. Zhongwan 6</strain>
    </source>
</reference>
<feature type="region of interest" description="Disordered" evidence="1">
    <location>
        <begin position="131"/>
        <end position="178"/>
    </location>
</feature>
<name>A0A9D4XWB6_PEA</name>
<dbReference type="PANTHER" id="PTHR34797">
    <property type="entry name" value="ATG8-INTERACTING PROTEIN 2"/>
    <property type="match status" value="1"/>
</dbReference>
<accession>A0A9D4XWB6</accession>
<feature type="compositionally biased region" description="Basic and acidic residues" evidence="1">
    <location>
        <begin position="156"/>
        <end position="178"/>
    </location>
</feature>
<evidence type="ECO:0008006" key="4">
    <source>
        <dbReference type="Google" id="ProtNLM"/>
    </source>
</evidence>
<feature type="region of interest" description="Disordered" evidence="1">
    <location>
        <begin position="257"/>
        <end position="293"/>
    </location>
</feature>
<dbReference type="Proteomes" id="UP001058974">
    <property type="component" value="Chromosome 3"/>
</dbReference>